<dbReference type="Proteomes" id="UP000198891">
    <property type="component" value="Unassembled WGS sequence"/>
</dbReference>
<dbReference type="AlphaFoldDB" id="A0A1H3QP06"/>
<proteinExistence type="predicted"/>
<dbReference type="OrthoDB" id="68692at2"/>
<dbReference type="RefSeq" id="WP_092554350.1">
    <property type="nucleotide sequence ID" value="NZ_FNPZ01000002.1"/>
</dbReference>
<reference evidence="1 2" key="1">
    <citation type="submission" date="2016-10" db="EMBL/GenBank/DDBJ databases">
        <authorList>
            <person name="de Groot N.N."/>
        </authorList>
    </citation>
    <scope>NUCLEOTIDE SEQUENCE [LARGE SCALE GENOMIC DNA]</scope>
    <source>
        <strain evidence="1 2">CGMCC 4.3491</strain>
    </source>
</reference>
<name>A0A1H3QP06_9MICO</name>
<dbReference type="STRING" id="381665.SAMN05216554_2637"/>
<evidence type="ECO:0000313" key="2">
    <source>
        <dbReference type="Proteomes" id="UP000198891"/>
    </source>
</evidence>
<evidence type="ECO:0000313" key="1">
    <source>
        <dbReference type="EMBL" id="SDZ14821.1"/>
    </source>
</evidence>
<dbReference type="EMBL" id="FNPZ01000002">
    <property type="protein sequence ID" value="SDZ14821.1"/>
    <property type="molecule type" value="Genomic_DNA"/>
</dbReference>
<gene>
    <name evidence="1" type="ORF">SAMN05216554_2637</name>
</gene>
<keyword evidence="2" id="KW-1185">Reference proteome</keyword>
<sequence length="114" mass="13232">MERDGWIEHRRGDGELVGWMRPEGEGFVVIDLLGRELSGPLDWFDAEELLDERGLHYLADPYLLDVDGVSLRVRITEVSTRRIRVKKDDFGDITVPLREFELAWPMPDELRPLA</sequence>
<protein>
    <submittedName>
        <fullName evidence="1">Uncharacterized protein</fullName>
    </submittedName>
</protein>
<organism evidence="1 2">
    <name type="scientific">Herbiconiux ginsengi</name>
    <dbReference type="NCBI Taxonomy" id="381665"/>
    <lineage>
        <taxon>Bacteria</taxon>
        <taxon>Bacillati</taxon>
        <taxon>Actinomycetota</taxon>
        <taxon>Actinomycetes</taxon>
        <taxon>Micrococcales</taxon>
        <taxon>Microbacteriaceae</taxon>
        <taxon>Herbiconiux</taxon>
    </lineage>
</organism>
<accession>A0A1H3QP06</accession>